<reference evidence="1" key="1">
    <citation type="submission" date="2021-05" db="EMBL/GenBank/DDBJ databases">
        <authorList>
            <person name="Alioto T."/>
            <person name="Alioto T."/>
            <person name="Gomez Garrido J."/>
        </authorList>
    </citation>
    <scope>NUCLEOTIDE SEQUENCE</scope>
</reference>
<name>A0A8D8RLJ4_9HEMI</name>
<evidence type="ECO:0000313" key="1">
    <source>
        <dbReference type="EMBL" id="CAG6653320.1"/>
    </source>
</evidence>
<protein>
    <submittedName>
        <fullName evidence="1">Uncharacterized protein</fullName>
    </submittedName>
</protein>
<proteinExistence type="predicted"/>
<dbReference type="AlphaFoldDB" id="A0A8D8RLJ4"/>
<accession>A0A8D8RLJ4</accession>
<dbReference type="EMBL" id="HBUF01172920">
    <property type="protein sequence ID" value="CAG6653320.1"/>
    <property type="molecule type" value="Transcribed_RNA"/>
</dbReference>
<sequence>MTCTFTVICSHLQMVVQWMTCTVTVGTVTVGICRGVHGFVCDGNIAVDFGDELTIFINHSFEFGLCISKKPPHECDGGSEVFILMRGFPHIRGPGLLPV</sequence>
<organism evidence="1">
    <name type="scientific">Cacopsylla melanoneura</name>
    <dbReference type="NCBI Taxonomy" id="428564"/>
    <lineage>
        <taxon>Eukaryota</taxon>
        <taxon>Metazoa</taxon>
        <taxon>Ecdysozoa</taxon>
        <taxon>Arthropoda</taxon>
        <taxon>Hexapoda</taxon>
        <taxon>Insecta</taxon>
        <taxon>Pterygota</taxon>
        <taxon>Neoptera</taxon>
        <taxon>Paraneoptera</taxon>
        <taxon>Hemiptera</taxon>
        <taxon>Sternorrhyncha</taxon>
        <taxon>Psylloidea</taxon>
        <taxon>Psyllidae</taxon>
        <taxon>Psyllinae</taxon>
        <taxon>Cacopsylla</taxon>
    </lineage>
</organism>
<dbReference type="EMBL" id="HBUF01172921">
    <property type="protein sequence ID" value="CAG6653321.1"/>
    <property type="molecule type" value="Transcribed_RNA"/>
</dbReference>
<dbReference type="EMBL" id="HBUF01172922">
    <property type="protein sequence ID" value="CAG6653322.1"/>
    <property type="molecule type" value="Transcribed_RNA"/>
</dbReference>